<dbReference type="AlphaFoldDB" id="A0A2Z3GMS6"/>
<accession>A0A2Z3GMS6</accession>
<gene>
    <name evidence="1" type="ORF">DDQ68_06770</name>
</gene>
<organism evidence="1 2">
    <name type="scientific">Hymenobacter nivis</name>
    <dbReference type="NCBI Taxonomy" id="1850093"/>
    <lineage>
        <taxon>Bacteria</taxon>
        <taxon>Pseudomonadati</taxon>
        <taxon>Bacteroidota</taxon>
        <taxon>Cytophagia</taxon>
        <taxon>Cytophagales</taxon>
        <taxon>Hymenobacteraceae</taxon>
        <taxon>Hymenobacter</taxon>
    </lineage>
</organism>
<dbReference type="OrthoDB" id="5149792at2"/>
<dbReference type="RefSeq" id="WP_109655621.1">
    <property type="nucleotide sequence ID" value="NZ_CP029145.1"/>
</dbReference>
<evidence type="ECO:0000313" key="1">
    <source>
        <dbReference type="EMBL" id="AWM32516.1"/>
    </source>
</evidence>
<reference evidence="2" key="1">
    <citation type="submission" date="2018-04" db="EMBL/GenBank/DDBJ databases">
        <title>Complete genome of Antarctic heterotrophic bacterium Hymenobacter nivis.</title>
        <authorList>
            <person name="Terashima M."/>
        </authorList>
    </citation>
    <scope>NUCLEOTIDE SEQUENCE [LARGE SCALE GENOMIC DNA]</scope>
    <source>
        <strain evidence="2">NBRC 111535</strain>
    </source>
</reference>
<dbReference type="Proteomes" id="UP000245999">
    <property type="component" value="Chromosome"/>
</dbReference>
<evidence type="ECO:0000313" key="2">
    <source>
        <dbReference type="Proteomes" id="UP000245999"/>
    </source>
</evidence>
<dbReference type="KEGG" id="hnv:DDQ68_06770"/>
<protein>
    <submittedName>
        <fullName evidence="1">Uncharacterized protein</fullName>
    </submittedName>
</protein>
<name>A0A2Z3GMS6_9BACT</name>
<keyword evidence="2" id="KW-1185">Reference proteome</keyword>
<sequence length="124" mass="13581">MDPTQRETILSLGAFLQNLEAAAAHLGYACHWQLLADNNQADSVMDVALAKAAGLPAVDIAGLLRRRTVRTGYRNQPLAPADVRALTAGEPGYHFFRRDSPQGQWLDPQTLAANHQQTYRDAAE</sequence>
<proteinExistence type="predicted"/>
<dbReference type="EMBL" id="CP029145">
    <property type="protein sequence ID" value="AWM32516.1"/>
    <property type="molecule type" value="Genomic_DNA"/>
</dbReference>